<evidence type="ECO:0000256" key="3">
    <source>
        <dbReference type="ARBA" id="ARBA00022732"/>
    </source>
</evidence>
<keyword evidence="3" id="KW-1227">Viral tail protein</keyword>
<keyword evidence="5" id="KW-1160">Virus entry into host cell</keyword>
<evidence type="ECO:0000313" key="9">
    <source>
        <dbReference type="EMBL" id="XCN27302.1"/>
    </source>
</evidence>
<evidence type="ECO:0000256" key="6">
    <source>
        <dbReference type="ARBA" id="ARBA00035731"/>
    </source>
</evidence>
<dbReference type="SUPFAM" id="SSF58104">
    <property type="entry name" value="Methyl-accepting chemotaxis protein (MCP) signaling domain"/>
    <property type="match status" value="1"/>
</dbReference>
<keyword evidence="2" id="KW-1235">Degradation of host cell envelope components during virus entry</keyword>
<dbReference type="GO" id="GO:0098015">
    <property type="term" value="C:virus tail"/>
    <property type="evidence" value="ECO:0007669"/>
    <property type="project" value="UniProtKB-KW"/>
</dbReference>
<dbReference type="InterPro" id="IPR024535">
    <property type="entry name" value="RHGA/B-epi-like_pectate_lyase"/>
</dbReference>
<feature type="domain" description="Rhamnogalacturonase A/B/Epimerase-like pectate lyase" evidence="8">
    <location>
        <begin position="245"/>
        <end position="320"/>
    </location>
</feature>
<proteinExistence type="predicted"/>
<evidence type="ECO:0000256" key="7">
    <source>
        <dbReference type="SAM" id="Coils"/>
    </source>
</evidence>
<organism evidence="9">
    <name type="scientific">Acinetobacter phage vB_Ab_1137_KEN_03</name>
    <dbReference type="NCBI Taxonomy" id="3158853"/>
    <lineage>
        <taxon>Viruses</taxon>
        <taxon>Duplodnaviria</taxon>
        <taxon>Heunggongvirae</taxon>
        <taxon>Uroviricota</taxon>
        <taxon>Caudoviricetes</taxon>
        <taxon>Autographivirales</taxon>
        <taxon>Autoscriptoviridae</taxon>
        <taxon>Beijerinckvirinae</taxon>
        <taxon>Friunavirus</taxon>
    </lineage>
</organism>
<evidence type="ECO:0000256" key="1">
    <source>
        <dbReference type="ARBA" id="ARBA00004328"/>
    </source>
</evidence>
<dbReference type="SUPFAM" id="SSF51126">
    <property type="entry name" value="Pectin lyase-like"/>
    <property type="match status" value="1"/>
</dbReference>
<dbReference type="InterPro" id="IPR011050">
    <property type="entry name" value="Pectin_lyase_fold/virulence"/>
</dbReference>
<evidence type="ECO:0000256" key="2">
    <source>
        <dbReference type="ARBA" id="ARBA00022717"/>
    </source>
</evidence>
<protein>
    <submittedName>
        <fullName evidence="9">Tail fiber protein</fullName>
    </submittedName>
</protein>
<keyword evidence="4" id="KW-0946">Virion</keyword>
<keyword evidence="7" id="KW-0175">Coiled coil</keyword>
<feature type="coiled-coil region" evidence="7">
    <location>
        <begin position="122"/>
        <end position="162"/>
    </location>
</feature>
<reference evidence="9" key="1">
    <citation type="submission" date="2024-05" db="EMBL/GenBank/DDBJ databases">
        <title>Complete Genome Sequences of 14 Acinetobacter baumannii phages isolated in Kenya.</title>
        <authorList>
            <person name="Mwai F."/>
            <person name="Kigen C."/>
            <person name="Makobe C."/>
            <person name="Georges M."/>
            <person name="Mutai I."/>
            <person name="Odoyo E."/>
            <person name="Gachoya M."/>
            <person name="Musila L."/>
        </authorList>
    </citation>
    <scope>NUCLEOTIDE SEQUENCE</scope>
</reference>
<dbReference type="Gene3D" id="2.160.20.10">
    <property type="entry name" value="Single-stranded right-handed beta-helix, Pectin lyase-like"/>
    <property type="match status" value="1"/>
</dbReference>
<dbReference type="EMBL" id="PP841131">
    <property type="protein sequence ID" value="XCN27302.1"/>
    <property type="molecule type" value="Genomic_DNA"/>
</dbReference>
<accession>A0AAU8KUV3</accession>
<gene>
    <name evidence="9" type="ORF">YPIATKOU_CDS0011</name>
</gene>
<comment type="subcellular location">
    <subcellularLocation>
        <location evidence="1">Virion</location>
    </subcellularLocation>
</comment>
<evidence type="ECO:0000256" key="5">
    <source>
        <dbReference type="ARBA" id="ARBA00023296"/>
    </source>
</evidence>
<evidence type="ECO:0000259" key="8">
    <source>
        <dbReference type="Pfam" id="PF12708"/>
    </source>
</evidence>
<dbReference type="GO" id="GO:0098996">
    <property type="term" value="P:symbiont entry into host cell via disruption of host cell glycocalyx"/>
    <property type="evidence" value="ECO:0007669"/>
    <property type="project" value="UniProtKB-KW"/>
</dbReference>
<keyword evidence="6" id="KW-1238">Degradation of host capsule during virus entry</keyword>
<sequence length="829" mass="90549">MNILRSFTETVVTTPTDTFPISFEYDEKYDAVHVFLNDVAVGDLGYTVSQVNAVTLKVEPAIPEGTVRIERETDIDKMKYIFDAGALFIDQNVDADFRQIVHSQQEVRDGFIKLRGDVLPLVHGLQEALQQAQEALQQAQEASQAAQEAATAAEEAAQLTRSASQVIDESGLSQQQWNNGVESIAELLAIQNPNNGSRVFVKSRTAGTGKGGGYFEFHTGSEKDDGGMFFATATGSWHRVTMEIWHNIEWWGAVGDGVTDDTAAIKSAVLAHKYDELSNKMPRGSFCTILFPASEGAYIVSDTIYLMPFIRLKGDSAFGGSTTHNHKKYASIIGANFPNSINYAWVISTENYKTNGDALDWNSYYTGVDVDSGNVTPCFGACVEDLWIDNINRFNRIYGGVRFIAAPESTINNCWVTGFDVSVMFTGSWNIRANVSTQAVKCGVALWGDINGCILNGYQHKITDVSPLPEQVAIFEIPISTSCGVYAQYAQYSSANLISEYFGYGVYNQSEVKASIQNLYTEANNIGIHVGTLCSAQIDGISGVSNNYSASTASGATLIVKAVEPNNYLESFFSDLNSRTRYVELPSTVGKFDTTNPAVNVLGYLEKNIVYVDSTIGSDDNHGLTIDFPVQTLNRAMTIASTMPAPNHHKTAFVNKARKSATIHFLDSGIYRPRTHQDVQNMDIIFTSTYGLTPKIVTGGQCFKLIDSTVLVQSSVLLQREYEDNYQPSQGMFICVGVCSVSTRGNMQLEYPLVSVDPSVVADVNIDILGGTGAMTGTARYFQTTSNNVAVRVFVRLNNTGADINSRSDKGVEVPAQTYVVKNISHVLS</sequence>
<dbReference type="GO" id="GO:0098994">
    <property type="term" value="P:symbiont entry into host cell via disruption of host cell envelope"/>
    <property type="evidence" value="ECO:0007669"/>
    <property type="project" value="UniProtKB-KW"/>
</dbReference>
<evidence type="ECO:0000256" key="4">
    <source>
        <dbReference type="ARBA" id="ARBA00022844"/>
    </source>
</evidence>
<dbReference type="InterPro" id="IPR012334">
    <property type="entry name" value="Pectin_lyas_fold"/>
</dbReference>
<name>A0AAU8KUV3_9CAUD</name>
<dbReference type="Pfam" id="PF12708">
    <property type="entry name" value="Pect-lyase_RHGA_epim"/>
    <property type="match status" value="1"/>
</dbReference>